<keyword evidence="13" id="KW-0479">Metal-binding</keyword>
<dbReference type="CDD" id="cd16841">
    <property type="entry name" value="RraA_family"/>
    <property type="match status" value="1"/>
</dbReference>
<evidence type="ECO:0000313" key="14">
    <source>
        <dbReference type="EMBL" id="MCZ4583423.1"/>
    </source>
</evidence>
<comment type="subunit">
    <text evidence="4">Homotrimer.</text>
</comment>
<dbReference type="GO" id="GO:0008948">
    <property type="term" value="F:oxaloacetate decarboxylase activity"/>
    <property type="evidence" value="ECO:0007669"/>
    <property type="project" value="UniProtKB-EC"/>
</dbReference>
<organism evidence="15 17">
    <name type="scientific">Rhodococcus opacus</name>
    <name type="common">Nocardia opaca</name>
    <dbReference type="NCBI Taxonomy" id="37919"/>
    <lineage>
        <taxon>Bacteria</taxon>
        <taxon>Bacillati</taxon>
        <taxon>Actinomycetota</taxon>
        <taxon>Actinomycetes</taxon>
        <taxon>Mycobacteriales</taxon>
        <taxon>Nocardiaceae</taxon>
        <taxon>Rhodococcus</taxon>
    </lineage>
</organism>
<dbReference type="SUPFAM" id="SSF89562">
    <property type="entry name" value="RraA-like"/>
    <property type="match status" value="1"/>
</dbReference>
<evidence type="ECO:0000256" key="13">
    <source>
        <dbReference type="PIRSR" id="PIRSR605493-1"/>
    </source>
</evidence>
<dbReference type="Gene3D" id="3.50.30.40">
    <property type="entry name" value="Ribonuclease E inhibitor RraA/RraA-like"/>
    <property type="match status" value="1"/>
</dbReference>
<evidence type="ECO:0000313" key="15">
    <source>
        <dbReference type="EMBL" id="WLF47150.1"/>
    </source>
</evidence>
<evidence type="ECO:0000256" key="11">
    <source>
        <dbReference type="ARBA" id="ARBA00032305"/>
    </source>
</evidence>
<accession>A0AAX3YCU5</accession>
<evidence type="ECO:0000256" key="12">
    <source>
        <dbReference type="ARBA" id="ARBA00047973"/>
    </source>
</evidence>
<evidence type="ECO:0000256" key="3">
    <source>
        <dbReference type="ARBA" id="ARBA00008621"/>
    </source>
</evidence>
<keyword evidence="13" id="KW-0460">Magnesium</keyword>
<dbReference type="EMBL" id="JAPWIS010000003">
    <property type="protein sequence ID" value="MCZ4583423.1"/>
    <property type="molecule type" value="Genomic_DNA"/>
</dbReference>
<evidence type="ECO:0000256" key="1">
    <source>
        <dbReference type="ARBA" id="ARBA00001342"/>
    </source>
</evidence>
<evidence type="ECO:0000256" key="8">
    <source>
        <dbReference type="ARBA" id="ARBA00025046"/>
    </source>
</evidence>
<evidence type="ECO:0000256" key="2">
    <source>
        <dbReference type="ARBA" id="ARBA00001968"/>
    </source>
</evidence>
<dbReference type="EC" id="4.1.3.17" evidence="5"/>
<evidence type="ECO:0000256" key="10">
    <source>
        <dbReference type="ARBA" id="ARBA00030169"/>
    </source>
</evidence>
<comment type="similarity">
    <text evidence="3">Belongs to the class II aldolase/RraA-like family.</text>
</comment>
<dbReference type="Proteomes" id="UP001231166">
    <property type="component" value="Chromosome"/>
</dbReference>
<dbReference type="RefSeq" id="WP_054247447.1">
    <property type="nucleotide sequence ID" value="NZ_CP072193.1"/>
</dbReference>
<keyword evidence="16" id="KW-1185">Reference proteome</keyword>
<evidence type="ECO:0000256" key="7">
    <source>
        <dbReference type="ARBA" id="ARBA00016549"/>
    </source>
</evidence>
<dbReference type="PANTHER" id="PTHR33254:SF4">
    <property type="entry name" value="4-HYDROXY-4-METHYL-2-OXOGLUTARATE ALDOLASE 3-RELATED"/>
    <property type="match status" value="1"/>
</dbReference>
<comment type="function">
    <text evidence="8">Catalyzes the aldol cleavage of 4-hydroxy-4-methyl-2-oxoglutarate (HMG) into 2 molecules of pyruvate. Also contains a secondary oxaloacetate (OAA) decarboxylase activity due to the common pyruvate enolate transition state formed following C-C bond cleavage in the retro-aldol and decarboxylation reactions.</text>
</comment>
<name>A0AAX3YCU5_RHOOP</name>
<evidence type="ECO:0000313" key="17">
    <source>
        <dbReference type="Proteomes" id="UP001231166"/>
    </source>
</evidence>
<evidence type="ECO:0000256" key="9">
    <source>
        <dbReference type="ARBA" id="ARBA00029596"/>
    </source>
</evidence>
<feature type="binding site" evidence="13">
    <location>
        <position position="102"/>
    </location>
    <ligand>
        <name>Mg(2+)</name>
        <dbReference type="ChEBI" id="CHEBI:18420"/>
    </ligand>
</feature>
<comment type="cofactor">
    <cofactor evidence="2">
        <name>a divalent metal cation</name>
        <dbReference type="ChEBI" id="CHEBI:60240"/>
    </cofactor>
</comment>
<protein>
    <recommendedName>
        <fullName evidence="7">Putative 4-hydroxy-4-methyl-2-oxoglutarate aldolase</fullName>
        <ecNumber evidence="6">4.1.1.112</ecNumber>
        <ecNumber evidence="5">4.1.3.17</ecNumber>
    </recommendedName>
    <alternativeName>
        <fullName evidence="11">Oxaloacetate decarboxylase</fullName>
    </alternativeName>
    <alternativeName>
        <fullName evidence="9">Regulator of ribonuclease activity homolog</fullName>
    </alternativeName>
    <alternativeName>
        <fullName evidence="10">RraA-like protein</fullName>
    </alternativeName>
</protein>
<comment type="cofactor">
    <cofactor evidence="13">
        <name>Mg(2+)</name>
        <dbReference type="ChEBI" id="CHEBI:18420"/>
    </cofactor>
</comment>
<dbReference type="InterPro" id="IPR005493">
    <property type="entry name" value="RraA/RraA-like"/>
</dbReference>
<dbReference type="Pfam" id="PF03737">
    <property type="entry name" value="RraA-like"/>
    <property type="match status" value="1"/>
</dbReference>
<reference evidence="14" key="1">
    <citation type="submission" date="2022-12" db="EMBL/GenBank/DDBJ databases">
        <authorList>
            <person name="Krivoruchko A.V."/>
            <person name="Elkin A."/>
        </authorList>
    </citation>
    <scope>NUCLEOTIDE SEQUENCE</scope>
    <source>
        <strain evidence="14">IEGM 249</strain>
    </source>
</reference>
<dbReference type="EC" id="4.1.1.112" evidence="6"/>
<evidence type="ECO:0000256" key="6">
    <source>
        <dbReference type="ARBA" id="ARBA00012947"/>
    </source>
</evidence>
<dbReference type="Proteomes" id="UP001066327">
    <property type="component" value="Unassembled WGS sequence"/>
</dbReference>
<reference evidence="15" key="2">
    <citation type="submission" date="2023-07" db="EMBL/GenBank/DDBJ databases">
        <title>Genomic analysis of Rhodococcus opacus VOC-14 with glycol ethers degradation activity.</title>
        <authorList>
            <person name="Narkevich D.A."/>
            <person name="Hlushen A.M."/>
            <person name="Akhremchuk A.E."/>
            <person name="Sikolenko M.A."/>
            <person name="Valentovich L.N."/>
        </authorList>
    </citation>
    <scope>NUCLEOTIDE SEQUENCE</scope>
    <source>
        <strain evidence="15">VOC-14</strain>
    </source>
</reference>
<dbReference type="EMBL" id="CP130953">
    <property type="protein sequence ID" value="WLF47150.1"/>
    <property type="molecule type" value="Genomic_DNA"/>
</dbReference>
<comment type="catalytic activity">
    <reaction evidence="12">
        <text>oxaloacetate + H(+) = pyruvate + CO2</text>
        <dbReference type="Rhea" id="RHEA:15641"/>
        <dbReference type="ChEBI" id="CHEBI:15361"/>
        <dbReference type="ChEBI" id="CHEBI:15378"/>
        <dbReference type="ChEBI" id="CHEBI:16452"/>
        <dbReference type="ChEBI" id="CHEBI:16526"/>
        <dbReference type="EC" id="4.1.1.112"/>
    </reaction>
</comment>
<dbReference type="AlphaFoldDB" id="A0AAX3YCU5"/>
<evidence type="ECO:0000256" key="4">
    <source>
        <dbReference type="ARBA" id="ARBA00011233"/>
    </source>
</evidence>
<dbReference type="InterPro" id="IPR036704">
    <property type="entry name" value="RraA/RraA-like_sf"/>
</dbReference>
<comment type="catalytic activity">
    <reaction evidence="1">
        <text>4-hydroxy-4-methyl-2-oxoglutarate = 2 pyruvate</text>
        <dbReference type="Rhea" id="RHEA:22748"/>
        <dbReference type="ChEBI" id="CHEBI:15361"/>
        <dbReference type="ChEBI" id="CHEBI:58276"/>
        <dbReference type="EC" id="4.1.3.17"/>
    </reaction>
</comment>
<evidence type="ECO:0000256" key="5">
    <source>
        <dbReference type="ARBA" id="ARBA00012213"/>
    </source>
</evidence>
<dbReference type="GO" id="GO:0046872">
    <property type="term" value="F:metal ion binding"/>
    <property type="evidence" value="ECO:0007669"/>
    <property type="project" value="UniProtKB-KW"/>
</dbReference>
<sequence length="200" mass="20629">MSDQARGHATATIYEASKMTIALDPAIRPAWTGARVAGPAYTVQGAGGDNLALHSAVAAAPAGHVLVADLGGALHGHWGEVLAVAAQQRGLLGLIIDGGVRDTVELAGIDFPVFSRGISIVGTRKGYRGGLGVPITVGGIRIATGDLVVGDADGVVAIPHEHVTDVLERSDARVADEKRIFDELRVGKTTLELYKFAAIP</sequence>
<feature type="binding site" evidence="13">
    <location>
        <position position="101"/>
    </location>
    <ligand>
        <name>substrate</name>
    </ligand>
</feature>
<dbReference type="PANTHER" id="PTHR33254">
    <property type="entry name" value="4-HYDROXY-4-METHYL-2-OXOGLUTARATE ALDOLASE 3-RELATED"/>
    <property type="match status" value="1"/>
</dbReference>
<gene>
    <name evidence="14" type="ORF">O4328_06935</name>
    <name evidence="15" type="ORF">Q5707_35765</name>
</gene>
<proteinExistence type="inferred from homology"/>
<evidence type="ECO:0000313" key="16">
    <source>
        <dbReference type="Proteomes" id="UP001066327"/>
    </source>
</evidence>
<feature type="binding site" evidence="13">
    <location>
        <begin position="79"/>
        <end position="82"/>
    </location>
    <ligand>
        <name>substrate</name>
    </ligand>
</feature>
<dbReference type="GO" id="GO:0047443">
    <property type="term" value="F:4-hydroxy-4-methyl-2-oxoglutarate aldolase activity"/>
    <property type="evidence" value="ECO:0007669"/>
    <property type="project" value="UniProtKB-EC"/>
</dbReference>